<dbReference type="AlphaFoldDB" id="A0A0K0GHF7"/>
<sequence>MTSRLRRQVAILQLHQDARCTRKATIRPLSRTAASDPRRLCHARIETPVDADRRAVD</sequence>
<reference evidence="1 2" key="1">
    <citation type="journal article" date="2008" name="BMC Genomics">
        <title>Genome sequence and rapid evolution of the rice pathogen Xanthomonas oryzae pv. oryzae PXO99A.</title>
        <authorList>
            <person name="Salzberg S.L."/>
            <person name="Sommer D.D."/>
            <person name="Schatz M.C."/>
            <person name="Phillippy A.M."/>
            <person name="Rabinowicz P.D."/>
            <person name="Tsuge S."/>
            <person name="Furutani A."/>
            <person name="Ochiai H."/>
            <person name="Delcher A.L."/>
            <person name="Kelley D."/>
            <person name="Madupu R."/>
            <person name="Puiu D."/>
            <person name="Radune D."/>
            <person name="Shumway M."/>
            <person name="Trapnell C."/>
            <person name="Aparna G."/>
            <person name="Jha G."/>
            <person name="Pandey A."/>
            <person name="Patil P.B."/>
            <person name="Ishihara H."/>
            <person name="Meyer D.F."/>
            <person name="Szurek B."/>
            <person name="Verdier V."/>
            <person name="Koebnik R."/>
            <person name="Dow J.M."/>
            <person name="Ryan R.P."/>
            <person name="Hirata H."/>
            <person name="Tsuyumu S."/>
            <person name="Won Lee S."/>
            <person name="Seo Y.S."/>
            <person name="Sriariyanum M."/>
            <person name="Ronald P.C."/>
            <person name="Sonti R.V."/>
            <person name="Van Sluys M.A."/>
            <person name="Leach J.E."/>
            <person name="White F.F."/>
            <person name="Bogdanove A.J."/>
        </authorList>
    </citation>
    <scope>NUCLEOTIDE SEQUENCE [LARGE SCALE GENOMIC DNA]</scope>
    <source>
        <strain evidence="1 2">PXO99A</strain>
    </source>
</reference>
<evidence type="ECO:0000313" key="1">
    <source>
        <dbReference type="EMBL" id="ACD57608.1"/>
    </source>
</evidence>
<evidence type="ECO:0000313" key="2">
    <source>
        <dbReference type="Proteomes" id="UP000001740"/>
    </source>
</evidence>
<gene>
    <name evidence="1" type="ordered locus">PXO_05482</name>
</gene>
<dbReference type="HOGENOM" id="CLU_2995634_0_0_6"/>
<dbReference type="EMBL" id="CP000967">
    <property type="protein sequence ID" value="ACD57608.1"/>
    <property type="molecule type" value="Genomic_DNA"/>
</dbReference>
<organism evidence="1 2">
    <name type="scientific">Xanthomonas oryzae pv. oryzae (strain PXO99A)</name>
    <dbReference type="NCBI Taxonomy" id="360094"/>
    <lineage>
        <taxon>Bacteria</taxon>
        <taxon>Pseudomonadati</taxon>
        <taxon>Pseudomonadota</taxon>
        <taxon>Gammaproteobacteria</taxon>
        <taxon>Lysobacterales</taxon>
        <taxon>Lysobacteraceae</taxon>
        <taxon>Xanthomonas</taxon>
    </lineage>
</organism>
<protein>
    <submittedName>
        <fullName evidence="1">Uncharacterized protein</fullName>
    </submittedName>
</protein>
<dbReference type="Proteomes" id="UP000001740">
    <property type="component" value="Chromosome"/>
</dbReference>
<proteinExistence type="predicted"/>
<name>A0A0K0GHF7_XANOP</name>
<dbReference type="KEGG" id="xop:PXO_05482"/>
<accession>A0A0K0GHF7</accession>